<organism evidence="2 3">
    <name type="scientific">Salmonella enterica subsp. enterica serovar Daytona</name>
    <dbReference type="NCBI Taxonomy" id="1962639"/>
    <lineage>
        <taxon>Bacteria</taxon>
        <taxon>Pseudomonadati</taxon>
        <taxon>Pseudomonadota</taxon>
        <taxon>Gammaproteobacteria</taxon>
        <taxon>Enterobacterales</taxon>
        <taxon>Enterobacteriaceae</taxon>
        <taxon>Salmonella</taxon>
    </lineage>
</organism>
<feature type="transmembrane region" description="Helical" evidence="1">
    <location>
        <begin position="21"/>
        <end position="40"/>
    </location>
</feature>
<sequence>MKGRLLQRLRQLSISNSLRGAFLTGALLTLIVSMVSLYSWHEQSSQVRYSLDEYFPRIHSAFLIEGNLNLAVDQLNEFLLAPNTTVRLQLRTQIIQHLDKIERLSQGFSLLSAGNWPSFYRIAGPCWRSWTTPSTTCFWCGRKLASFPLALTGSMMISPRS</sequence>
<dbReference type="Proteomes" id="UP000281393">
    <property type="component" value="Chromosome"/>
</dbReference>
<name>A0A447JEY2_SALET</name>
<keyword evidence="1" id="KW-0472">Membrane</keyword>
<proteinExistence type="predicted"/>
<accession>A0A447JEY2</accession>
<protein>
    <submittedName>
        <fullName evidence="2">Histidine kinase</fullName>
        <ecNumber evidence="2">2.7.13.3</ecNumber>
    </submittedName>
</protein>
<evidence type="ECO:0000313" key="2">
    <source>
        <dbReference type="EMBL" id="VDY39934.1"/>
    </source>
</evidence>
<keyword evidence="1" id="KW-0812">Transmembrane</keyword>
<keyword evidence="2" id="KW-0808">Transferase</keyword>
<evidence type="ECO:0000256" key="1">
    <source>
        <dbReference type="SAM" id="Phobius"/>
    </source>
</evidence>
<dbReference type="GO" id="GO:0004673">
    <property type="term" value="F:protein histidine kinase activity"/>
    <property type="evidence" value="ECO:0007669"/>
    <property type="project" value="UniProtKB-EC"/>
</dbReference>
<gene>
    <name evidence="2" type="primary">pgtB_1</name>
    <name evidence="2" type="ORF">NCTC7102_01876</name>
</gene>
<keyword evidence="2" id="KW-0418">Kinase</keyword>
<evidence type="ECO:0000313" key="3">
    <source>
        <dbReference type="Proteomes" id="UP000281393"/>
    </source>
</evidence>
<keyword evidence="1" id="KW-1133">Transmembrane helix</keyword>
<dbReference type="EMBL" id="LR133909">
    <property type="protein sequence ID" value="VDY39934.1"/>
    <property type="molecule type" value="Genomic_DNA"/>
</dbReference>
<dbReference type="AlphaFoldDB" id="A0A447JEY2"/>
<dbReference type="EC" id="2.7.13.3" evidence="2"/>
<reference evidence="2 3" key="1">
    <citation type="submission" date="2018-12" db="EMBL/GenBank/DDBJ databases">
        <authorList>
            <consortium name="Pathogen Informatics"/>
        </authorList>
    </citation>
    <scope>NUCLEOTIDE SEQUENCE [LARGE SCALE GENOMIC DNA]</scope>
    <source>
        <strain evidence="2 3">NCTC7102</strain>
    </source>
</reference>